<dbReference type="RefSeq" id="WP_190449704.1">
    <property type="nucleotide sequence ID" value="NZ_JAMPLM010000032.1"/>
</dbReference>
<reference evidence="1 2" key="1">
    <citation type="submission" date="2022-04" db="EMBL/GenBank/DDBJ databases">
        <title>Positive selection, recombination, and allopatry shape intraspecific diversity of widespread and dominant cyanobacteria.</title>
        <authorList>
            <person name="Wei J."/>
            <person name="Shu W."/>
            <person name="Hu C."/>
        </authorList>
    </citation>
    <scope>NUCLEOTIDE SEQUENCE [LARGE SCALE GENOMIC DNA]</scope>
    <source>
        <strain evidence="1 2">AS-A4</strain>
    </source>
</reference>
<dbReference type="Proteomes" id="UP001476950">
    <property type="component" value="Unassembled WGS sequence"/>
</dbReference>
<keyword evidence="2" id="KW-1185">Reference proteome</keyword>
<gene>
    <name evidence="1" type="ORF">NDI38_23205</name>
</gene>
<comment type="caution">
    <text evidence="1">The sequence shown here is derived from an EMBL/GenBank/DDBJ whole genome shotgun (WGS) entry which is preliminary data.</text>
</comment>
<sequence>MHHSKPSQLHCLSQGLSGLTEGTKFHSERLEWLAQAQNQYQATTSPDWLFSHIKLRLTLLELYQDYFPYQWQHSTKSTEVVSLESHTERELEFFDLLDEFRFPCERACEEFYDSLVVYAIKPDWTELPWDELDCLLHCYIALTDESCWEQLVKVYQLEGSDLQRPASVNKVTAERLKNECDKLNSPLRYLAEAFNLIEYNSDNVWIDSNDMDPFNCEWCHENIEHLTQEYETAKVAVEHFNALNDWLSTNPERIKALVRVWNAAANDPDNLYQQLELPLVTTINSTDFVRGERLRELRETRRHYEQLIYG</sequence>
<organism evidence="1 2">
    <name type="scientific">Stenomitos frigidus AS-A4</name>
    <dbReference type="NCBI Taxonomy" id="2933935"/>
    <lineage>
        <taxon>Bacteria</taxon>
        <taxon>Bacillati</taxon>
        <taxon>Cyanobacteriota</taxon>
        <taxon>Cyanophyceae</taxon>
        <taxon>Leptolyngbyales</taxon>
        <taxon>Leptolyngbyaceae</taxon>
        <taxon>Stenomitos</taxon>
    </lineage>
</organism>
<evidence type="ECO:0000313" key="2">
    <source>
        <dbReference type="Proteomes" id="UP001476950"/>
    </source>
</evidence>
<name>A0ABV0KQ20_9CYAN</name>
<protein>
    <submittedName>
        <fullName evidence="1">Uncharacterized protein</fullName>
    </submittedName>
</protein>
<evidence type="ECO:0000313" key="1">
    <source>
        <dbReference type="EMBL" id="MEP1061342.1"/>
    </source>
</evidence>
<proteinExistence type="predicted"/>
<accession>A0ABV0KQ20</accession>
<dbReference type="EMBL" id="JAMPLM010000032">
    <property type="protein sequence ID" value="MEP1061342.1"/>
    <property type="molecule type" value="Genomic_DNA"/>
</dbReference>